<proteinExistence type="predicted"/>
<dbReference type="AlphaFoldDB" id="A0A7D6VAV7"/>
<protein>
    <submittedName>
        <fullName evidence="2">Uncharacterized protein</fullName>
    </submittedName>
</protein>
<dbReference type="Proteomes" id="UP000515512">
    <property type="component" value="Chromosome"/>
</dbReference>
<keyword evidence="1" id="KW-1133">Transmembrane helix</keyword>
<evidence type="ECO:0000313" key="2">
    <source>
        <dbReference type="EMBL" id="QLY30671.1"/>
    </source>
</evidence>
<feature type="transmembrane region" description="Helical" evidence="1">
    <location>
        <begin position="132"/>
        <end position="153"/>
    </location>
</feature>
<sequence length="178" mass="18400">MNQPVGPIGRPAYAVPAAQYAPMTPPGQAGLVTGLCAAAFAAGLGAMAGWGSYSAFSVFMSFSSEIRARVGIQSWMVFQPPAAALLLIGAILLLCRLTAGRVMVIAGCAALVAQQVWSTADYLVDSTTVDGSLVVFLLMLSGPPIATAILAGVPPTGKWIRTRRSVANPVAPQPYLPR</sequence>
<feature type="transmembrane region" description="Helical" evidence="1">
    <location>
        <begin position="29"/>
        <end position="52"/>
    </location>
</feature>
<evidence type="ECO:0000313" key="3">
    <source>
        <dbReference type="Proteomes" id="UP000515512"/>
    </source>
</evidence>
<name>A0A7D6VAV7_9NOCA</name>
<evidence type="ECO:0000256" key="1">
    <source>
        <dbReference type="SAM" id="Phobius"/>
    </source>
</evidence>
<dbReference type="EMBL" id="CP059399">
    <property type="protein sequence ID" value="QLY30671.1"/>
    <property type="molecule type" value="Genomic_DNA"/>
</dbReference>
<dbReference type="RefSeq" id="WP_181581869.1">
    <property type="nucleotide sequence ID" value="NZ_CP059399.1"/>
</dbReference>
<feature type="transmembrane region" description="Helical" evidence="1">
    <location>
        <begin position="102"/>
        <end position="120"/>
    </location>
</feature>
<feature type="transmembrane region" description="Helical" evidence="1">
    <location>
        <begin position="72"/>
        <end position="95"/>
    </location>
</feature>
<keyword evidence="1" id="KW-0812">Transmembrane</keyword>
<keyword evidence="1" id="KW-0472">Membrane</keyword>
<dbReference type="KEGG" id="nhu:H0264_37175"/>
<reference evidence="2 3" key="1">
    <citation type="submission" date="2020-07" db="EMBL/GenBank/DDBJ databases">
        <authorList>
            <person name="Zhuang K."/>
            <person name="Ran Y."/>
        </authorList>
    </citation>
    <scope>NUCLEOTIDE SEQUENCE [LARGE SCALE GENOMIC DNA]</scope>
    <source>
        <strain evidence="2 3">WCH-YHL-001</strain>
    </source>
</reference>
<accession>A0A7D6VAV7</accession>
<keyword evidence="3" id="KW-1185">Reference proteome</keyword>
<organism evidence="2 3">
    <name type="scientific">Nocardia huaxiensis</name>
    <dbReference type="NCBI Taxonomy" id="2755382"/>
    <lineage>
        <taxon>Bacteria</taxon>
        <taxon>Bacillati</taxon>
        <taxon>Actinomycetota</taxon>
        <taxon>Actinomycetes</taxon>
        <taxon>Mycobacteriales</taxon>
        <taxon>Nocardiaceae</taxon>
        <taxon>Nocardia</taxon>
    </lineage>
</organism>
<gene>
    <name evidence="2" type="ORF">H0264_37175</name>
</gene>